<dbReference type="Gene3D" id="3.40.50.10420">
    <property type="entry name" value="NagB/RpiA/CoA transferase-like"/>
    <property type="match status" value="1"/>
</dbReference>
<accession>A0A4Y8X252</accession>
<evidence type="ECO:0000313" key="2">
    <source>
        <dbReference type="EMBL" id="MBB4881888.1"/>
    </source>
</evidence>
<proteinExistence type="predicted"/>
<reference evidence="2 3" key="1">
    <citation type="submission" date="2020-08" db="EMBL/GenBank/DDBJ databases">
        <title>Sequencing the genomes of 1000 actinobacteria strains.</title>
        <authorList>
            <person name="Klenk H.-P."/>
        </authorList>
    </citation>
    <scope>NUCLEOTIDE SEQUENCE [LARGE SCALE GENOMIC DNA]</scope>
    <source>
        <strain evidence="2 3">DSM 19079</strain>
    </source>
</reference>
<dbReference type="PANTHER" id="PTHR43682">
    <property type="entry name" value="LACTATE UTILIZATION PROTEIN C"/>
    <property type="match status" value="1"/>
</dbReference>
<keyword evidence="3" id="KW-1185">Reference proteome</keyword>
<dbReference type="InterPro" id="IPR024185">
    <property type="entry name" value="FTHF_cligase-like_sf"/>
</dbReference>
<dbReference type="AlphaFoldDB" id="A0A4Y8X252"/>
<protein>
    <submittedName>
        <fullName evidence="2">L-lactate dehydrogenase complex protein LldG</fullName>
    </submittedName>
</protein>
<dbReference type="InterPro" id="IPR037171">
    <property type="entry name" value="NagB/RpiA_transferase-like"/>
</dbReference>
<dbReference type="Proteomes" id="UP000560081">
    <property type="component" value="Unassembled WGS sequence"/>
</dbReference>
<dbReference type="InterPro" id="IPR003741">
    <property type="entry name" value="LUD_dom"/>
</dbReference>
<dbReference type="OrthoDB" id="9794187at2"/>
<dbReference type="EMBL" id="JACHMC010000001">
    <property type="protein sequence ID" value="MBB4881888.1"/>
    <property type="molecule type" value="Genomic_DNA"/>
</dbReference>
<dbReference type="PANTHER" id="PTHR43682:SF1">
    <property type="entry name" value="LACTATE UTILIZATION PROTEIN C"/>
    <property type="match status" value="1"/>
</dbReference>
<sequence length="240" mass="26046">MSEAKDAILSRVREALQDRPVPEPVARGYRRESLRDSDAVVEQLVDRLEDYKAAVFREDLATVADRVDALLRQARAYVVPPGLDEAWLPGDACVSAASELVSEDAGESPREAALPEREGRWRITEPTAGDRGALEVRVLNAVDAVVTSSTVSCSETGTIFLSGRPDEGRRAISLVPDHHVCIVPLDTVVELVPEALARLEPTAAITMISGPSATSDIELERVEGVHGPRRLDVILLDRGR</sequence>
<dbReference type="Pfam" id="PF02589">
    <property type="entry name" value="LUD_dom"/>
    <property type="match status" value="1"/>
</dbReference>
<gene>
    <name evidence="2" type="ORF">BJ976_000239</name>
</gene>
<organism evidence="2 3">
    <name type="scientific">Micrococcus flavus</name>
    <dbReference type="NCBI Taxonomy" id="384602"/>
    <lineage>
        <taxon>Bacteria</taxon>
        <taxon>Bacillati</taxon>
        <taxon>Actinomycetota</taxon>
        <taxon>Actinomycetes</taxon>
        <taxon>Micrococcales</taxon>
        <taxon>Micrococcaceae</taxon>
        <taxon>Micrococcus</taxon>
    </lineage>
</organism>
<feature type="domain" description="LUD" evidence="1">
    <location>
        <begin position="127"/>
        <end position="236"/>
    </location>
</feature>
<dbReference type="RefSeq" id="WP_135029314.1">
    <property type="nucleotide sequence ID" value="NZ_BMLA01000003.1"/>
</dbReference>
<comment type="caution">
    <text evidence="2">The sequence shown here is derived from an EMBL/GenBank/DDBJ whole genome shotgun (WGS) entry which is preliminary data.</text>
</comment>
<evidence type="ECO:0000313" key="3">
    <source>
        <dbReference type="Proteomes" id="UP000560081"/>
    </source>
</evidence>
<evidence type="ECO:0000259" key="1">
    <source>
        <dbReference type="Pfam" id="PF02589"/>
    </source>
</evidence>
<dbReference type="SUPFAM" id="SSF100950">
    <property type="entry name" value="NagB/RpiA/CoA transferase-like"/>
    <property type="match status" value="1"/>
</dbReference>
<name>A0A4Y8X252_9MICC</name>